<proteinExistence type="predicted"/>
<organism evidence="2 3">
    <name type="scientific">Lentinula detonsa</name>
    <dbReference type="NCBI Taxonomy" id="2804962"/>
    <lineage>
        <taxon>Eukaryota</taxon>
        <taxon>Fungi</taxon>
        <taxon>Dikarya</taxon>
        <taxon>Basidiomycota</taxon>
        <taxon>Agaricomycotina</taxon>
        <taxon>Agaricomycetes</taxon>
        <taxon>Agaricomycetidae</taxon>
        <taxon>Agaricales</taxon>
        <taxon>Marasmiineae</taxon>
        <taxon>Omphalotaceae</taxon>
        <taxon>Lentinula</taxon>
    </lineage>
</organism>
<feature type="compositionally biased region" description="Low complexity" evidence="1">
    <location>
        <begin position="215"/>
        <end position="224"/>
    </location>
</feature>
<dbReference type="Proteomes" id="UP001142393">
    <property type="component" value="Unassembled WGS sequence"/>
</dbReference>
<dbReference type="AlphaFoldDB" id="A0A9W8TW70"/>
<feature type="region of interest" description="Disordered" evidence="1">
    <location>
        <begin position="1"/>
        <end position="33"/>
    </location>
</feature>
<protein>
    <submittedName>
        <fullName evidence="2">Uncharacterized protein</fullName>
    </submittedName>
</protein>
<feature type="compositionally biased region" description="Basic and acidic residues" evidence="1">
    <location>
        <begin position="194"/>
        <end position="214"/>
    </location>
</feature>
<accession>A0A9W8TW70</accession>
<gene>
    <name evidence="2" type="ORF">DFH05DRAFT_1461665</name>
</gene>
<evidence type="ECO:0000313" key="3">
    <source>
        <dbReference type="Proteomes" id="UP001142393"/>
    </source>
</evidence>
<evidence type="ECO:0000313" key="2">
    <source>
        <dbReference type="EMBL" id="KAJ3742594.1"/>
    </source>
</evidence>
<dbReference type="EMBL" id="JANVFU010000010">
    <property type="protein sequence ID" value="KAJ3742594.1"/>
    <property type="molecule type" value="Genomic_DNA"/>
</dbReference>
<keyword evidence="3" id="KW-1185">Reference proteome</keyword>
<feature type="region of interest" description="Disordered" evidence="1">
    <location>
        <begin position="190"/>
        <end position="224"/>
    </location>
</feature>
<sequence>MPATSGYSEDSEDDRDEVMSHQYAPAEDGGVEKSQLVQRHTTLPNQEQARESLKWLGYCIRGAKWGTMTYMAMMLGHEELWKRLLKSTTLKCLLTTSRIATQFQDYIDTVYPLRLANYIVECASSTFGFSKTLYRYSGLTFQGTFRRKKTFDHYERVATDFISLYWILSATTLLAAINRGWQELYHLSAESEGNENKDNNKSRDNKSKGKKSGDGDSSSFSFES</sequence>
<comment type="caution">
    <text evidence="2">The sequence shown here is derived from an EMBL/GenBank/DDBJ whole genome shotgun (WGS) entry which is preliminary data.</text>
</comment>
<evidence type="ECO:0000256" key="1">
    <source>
        <dbReference type="SAM" id="MobiDB-lite"/>
    </source>
</evidence>
<name>A0A9W8TW70_9AGAR</name>
<reference evidence="2 3" key="1">
    <citation type="journal article" date="2023" name="Proc. Natl. Acad. Sci. U.S.A.">
        <title>A global phylogenomic analysis of the shiitake genus Lentinula.</title>
        <authorList>
            <person name="Sierra-Patev S."/>
            <person name="Min B."/>
            <person name="Naranjo-Ortiz M."/>
            <person name="Looney B."/>
            <person name="Konkel Z."/>
            <person name="Slot J.C."/>
            <person name="Sakamoto Y."/>
            <person name="Steenwyk J.L."/>
            <person name="Rokas A."/>
            <person name="Carro J."/>
            <person name="Camarero S."/>
            <person name="Ferreira P."/>
            <person name="Molpeceres G."/>
            <person name="Ruiz-Duenas F.J."/>
            <person name="Serrano A."/>
            <person name="Henrissat B."/>
            <person name="Drula E."/>
            <person name="Hughes K.W."/>
            <person name="Mata J.L."/>
            <person name="Ishikawa N.K."/>
            <person name="Vargas-Isla R."/>
            <person name="Ushijima S."/>
            <person name="Smith C.A."/>
            <person name="Donoghue J."/>
            <person name="Ahrendt S."/>
            <person name="Andreopoulos W."/>
            <person name="He G."/>
            <person name="LaButti K."/>
            <person name="Lipzen A."/>
            <person name="Ng V."/>
            <person name="Riley R."/>
            <person name="Sandor L."/>
            <person name="Barry K."/>
            <person name="Martinez A.T."/>
            <person name="Xiao Y."/>
            <person name="Gibbons J.G."/>
            <person name="Terashima K."/>
            <person name="Grigoriev I.V."/>
            <person name="Hibbett D."/>
        </authorList>
    </citation>
    <scope>NUCLEOTIDE SEQUENCE [LARGE SCALE GENOMIC DNA]</scope>
    <source>
        <strain evidence="2 3">TFB7810</strain>
    </source>
</reference>